<feature type="transmembrane region" description="Helical" evidence="2">
    <location>
        <begin position="35"/>
        <end position="60"/>
    </location>
</feature>
<dbReference type="Gene3D" id="2.40.30.10">
    <property type="entry name" value="Translation factors"/>
    <property type="match status" value="1"/>
</dbReference>
<keyword evidence="2" id="KW-0812">Transmembrane</keyword>
<dbReference type="Proteomes" id="UP000321331">
    <property type="component" value="Unassembled WGS sequence"/>
</dbReference>
<dbReference type="InterPro" id="IPR017927">
    <property type="entry name" value="FAD-bd_FR_type"/>
</dbReference>
<dbReference type="CDD" id="cd06197">
    <property type="entry name" value="FNR_like_2"/>
    <property type="match status" value="1"/>
</dbReference>
<evidence type="ECO:0000313" key="5">
    <source>
        <dbReference type="Proteomes" id="UP000321331"/>
    </source>
</evidence>
<feature type="transmembrane region" description="Helical" evidence="2">
    <location>
        <begin position="80"/>
        <end position="98"/>
    </location>
</feature>
<dbReference type="InterPro" id="IPR031606">
    <property type="entry name" value="Kch1/2"/>
</dbReference>
<organism evidence="4 5">
    <name type="scientific">Fusarium oxysporum f. sp. cubense</name>
    <dbReference type="NCBI Taxonomy" id="61366"/>
    <lineage>
        <taxon>Eukaryota</taxon>
        <taxon>Fungi</taxon>
        <taxon>Dikarya</taxon>
        <taxon>Ascomycota</taxon>
        <taxon>Pezizomycotina</taxon>
        <taxon>Sordariomycetes</taxon>
        <taxon>Hypocreomycetidae</taxon>
        <taxon>Hypocreales</taxon>
        <taxon>Nectriaceae</taxon>
        <taxon>Fusarium</taxon>
        <taxon>Fusarium oxysporum species complex</taxon>
    </lineage>
</organism>
<dbReference type="Pfam" id="PF16944">
    <property type="entry name" value="KCH"/>
    <property type="match status" value="1"/>
</dbReference>
<dbReference type="PANTHER" id="PTHR36424">
    <property type="entry name" value="PHEROMONE-REGULATED MEMBRANE PROTEIN 6"/>
    <property type="match status" value="1"/>
</dbReference>
<name>A0A5C6TJD1_FUSOC</name>
<dbReference type="InterPro" id="IPR039261">
    <property type="entry name" value="FNR_nucleotide-bd"/>
</dbReference>
<gene>
    <name evidence="4" type="ORF">FocTR4_00007181</name>
</gene>
<evidence type="ECO:0000256" key="2">
    <source>
        <dbReference type="SAM" id="Phobius"/>
    </source>
</evidence>
<evidence type="ECO:0000259" key="3">
    <source>
        <dbReference type="PROSITE" id="PS51384"/>
    </source>
</evidence>
<dbReference type="GO" id="GO:0015079">
    <property type="term" value="F:potassium ion transmembrane transporter activity"/>
    <property type="evidence" value="ECO:0007669"/>
    <property type="project" value="InterPro"/>
</dbReference>
<keyword evidence="2" id="KW-0472">Membrane</keyword>
<feature type="region of interest" description="Disordered" evidence="1">
    <location>
        <begin position="297"/>
        <end position="326"/>
    </location>
</feature>
<comment type="caution">
    <text evidence="4">The sequence shown here is derived from an EMBL/GenBank/DDBJ whole genome shotgun (WGS) entry which is preliminary data.</text>
</comment>
<proteinExistence type="predicted"/>
<dbReference type="SUPFAM" id="SSF63380">
    <property type="entry name" value="Riboflavin synthase domain-like"/>
    <property type="match status" value="1"/>
</dbReference>
<dbReference type="Gene3D" id="2.30.110.10">
    <property type="entry name" value="Electron Transport, Fmn-binding Protein, Chain A"/>
    <property type="match status" value="1"/>
</dbReference>
<dbReference type="Gene3D" id="3.40.50.80">
    <property type="entry name" value="Nucleotide-binding domain of ferredoxin-NADP reductase (FNR) module"/>
    <property type="match status" value="1"/>
</dbReference>
<dbReference type="PROSITE" id="PS51384">
    <property type="entry name" value="FAD_FR"/>
    <property type="match status" value="1"/>
</dbReference>
<feature type="compositionally biased region" description="Polar residues" evidence="1">
    <location>
        <begin position="497"/>
        <end position="506"/>
    </location>
</feature>
<reference evidence="4 5" key="1">
    <citation type="submission" date="2019-07" db="EMBL/GenBank/DDBJ databases">
        <title>The First High-Quality Draft Genome Sequence of the Causal Agent of the Current Panama Disease Epidemic.</title>
        <authorList>
            <person name="Warmington R.J."/>
            <person name="Kay W."/>
            <person name="Jeffries A."/>
            <person name="Bebber D."/>
            <person name="Moore K."/>
            <person name="Studholme D.J."/>
        </authorList>
    </citation>
    <scope>NUCLEOTIDE SEQUENCE [LARGE SCALE GENOMIC DNA]</scope>
    <source>
        <strain evidence="4 5">TR4</strain>
    </source>
</reference>
<evidence type="ECO:0000256" key="1">
    <source>
        <dbReference type="SAM" id="MobiDB-lite"/>
    </source>
</evidence>
<dbReference type="GO" id="GO:0005886">
    <property type="term" value="C:plasma membrane"/>
    <property type="evidence" value="ECO:0007669"/>
    <property type="project" value="InterPro"/>
</dbReference>
<feature type="compositionally biased region" description="Basic and acidic residues" evidence="1">
    <location>
        <begin position="297"/>
        <end position="311"/>
    </location>
</feature>
<feature type="domain" description="FAD-binding FR-type" evidence="3">
    <location>
        <begin position="990"/>
        <end position="1111"/>
    </location>
</feature>
<dbReference type="EMBL" id="VMNF01000003">
    <property type="protein sequence ID" value="TXC10966.1"/>
    <property type="molecule type" value="Genomic_DNA"/>
</dbReference>
<feature type="region of interest" description="Disordered" evidence="1">
    <location>
        <begin position="495"/>
        <end position="559"/>
    </location>
</feature>
<dbReference type="InterPro" id="IPR017938">
    <property type="entry name" value="Riboflavin_synthase-like_b-brl"/>
</dbReference>
<keyword evidence="2" id="KW-1133">Transmembrane helix</keyword>
<dbReference type="AlphaFoldDB" id="A0A5C6TJD1"/>
<dbReference type="SUPFAM" id="SSF52343">
    <property type="entry name" value="Ferredoxin reductase-like, C-terminal NADP-linked domain"/>
    <property type="match status" value="1"/>
</dbReference>
<sequence>MTCCGNRKKQVVGIADQKWEYINLRDFKSRGCGTVFAYIYLWLMLLVSVAVYVVDSFTAVNLLVFDRWSSKIDPAISFDVTKWIFSICIILSFINLAYEGFRAFRVIRRGNVAESYLDSLAVRWESIRLGSQGWKRFLVFAELTKSKEGAQYIALFTYFNFQAWIRVIICSGPRQVLNAFTLKSVYEAQLTPTADNVGDSITGFFEKIKILAEEDYQQALILSGMCFTLVIWVFSALFLLAAVLFWVFFLYHWIPAADGGLSGYCERKVTKALMKIVTKTVNKALAREEASRFKAEVKAAKKNGEKPHLDRAATLPTLPNVGPVTKMDHPPMLNRNDTMMTLPPYTSRPGTPGGMENAPPASERTVPSRQGTTASIASYASRATSRSGGGYGRIASPVPDVPPINYQGHTQPRSITDRHDNFGPYPANQMAMDPITSLPGRFTESPGPMNSDMAPFFPPSTRAPSARPMDNFSQPMGTFPSTQAPQYQAYNPGGRMSTASSVNSHQGGAAMQRPFNPPVRSATGPVPFRGPPQRNLTNPMPPRAASARPERAPPYNYDVESQRPGGCVVNYALKREKSTADDLSTAGSQSWLLTYTDDRELTKSKVLKGGMTKLFLLNILFPSLALSLQYAFQSHLLQSYGSFIQNNMPSATSEWHDGELAVQKQLKVPTRGNPTFPGLAPQYGMRVMQSPLVALGTLDSEGRPWTTVWGGDRGFARPVAEGVLAFNSSVDTRHDPVFRALWDGIDDDGVKQGAINRPNGGEGKGMAGLSIDLETRDRVKLVGNMIAGATVEEGRAVQMAMAVTESLGNCPKYLNKKDVVPNDMAPELVSDKLPLSQEALDLVAAADMFFLSSTNGVTMDTNHRGGSPGFMRIIKNEDGGLELIYPEFSGNRLYQTLGNFRVNPLVGIAIPDYNTANVLYATGSASILVGDEASSYLARTKLAVKISITAAKFVKSGLPFRGALGEYSPYNPPVRHLLSEHDAHIADASSNGITASLTKREVLTPSIDRYTFELSSTQPINAWHAGQYITLDFEQEVSSGYSHMADHDPQSINDDYVRTFTVSSPPENSKEVQITTRKHGPVTNFLRKHNPRVPLEIPVIGFGGEEGFRIPLESNGSQSVFIAAGVGITPVLAQAPAVLQHKAPFALLWTLRYEDLPLATDTFSRIPGLSNVTTLFVTGQRDKVDLLEEVEQAGTRVVKRRITADDVERLKGQNARFFLCTAPALLAALEGWLLGEKVVWEDFGY</sequence>
<feature type="region of interest" description="Disordered" evidence="1">
    <location>
        <begin position="345"/>
        <end position="373"/>
    </location>
</feature>
<dbReference type="GO" id="GO:0016491">
    <property type="term" value="F:oxidoreductase activity"/>
    <property type="evidence" value="ECO:0007669"/>
    <property type="project" value="InterPro"/>
</dbReference>
<protein>
    <recommendedName>
        <fullName evidence="3">FAD-binding FR-type domain-containing protein</fullName>
    </recommendedName>
</protein>
<dbReference type="InterPro" id="IPR012349">
    <property type="entry name" value="Split_barrel_FMN-bd"/>
</dbReference>
<accession>A0A5C6TJD1</accession>
<evidence type="ECO:0000313" key="4">
    <source>
        <dbReference type="EMBL" id="TXC10966.1"/>
    </source>
</evidence>
<dbReference type="PANTHER" id="PTHR36424:SF1">
    <property type="entry name" value="LOW AFFINITY K(+) TRANSPORTER 1-RELATED"/>
    <property type="match status" value="1"/>
</dbReference>